<evidence type="ECO:0000313" key="3">
    <source>
        <dbReference type="EMBL" id="MBK4346317.1"/>
    </source>
</evidence>
<dbReference type="Pfam" id="PF03795">
    <property type="entry name" value="YCII"/>
    <property type="match status" value="1"/>
</dbReference>
<organism evidence="3 4">
    <name type="scientific">Lacisediminihabitans changchengi</name>
    <dbReference type="NCBI Taxonomy" id="2787634"/>
    <lineage>
        <taxon>Bacteria</taxon>
        <taxon>Bacillati</taxon>
        <taxon>Actinomycetota</taxon>
        <taxon>Actinomycetes</taxon>
        <taxon>Micrococcales</taxon>
        <taxon>Microbacteriaceae</taxon>
        <taxon>Lacisediminihabitans</taxon>
    </lineage>
</organism>
<evidence type="ECO:0000256" key="1">
    <source>
        <dbReference type="ARBA" id="ARBA00007689"/>
    </source>
</evidence>
<dbReference type="Proteomes" id="UP000636458">
    <property type="component" value="Unassembled WGS sequence"/>
</dbReference>
<name>A0A934SK02_9MICO</name>
<feature type="domain" description="YCII-related" evidence="2">
    <location>
        <begin position="20"/>
        <end position="117"/>
    </location>
</feature>
<dbReference type="EMBL" id="JAEPES010000001">
    <property type="protein sequence ID" value="MBK4346317.1"/>
    <property type="molecule type" value="Genomic_DNA"/>
</dbReference>
<dbReference type="InterPro" id="IPR005545">
    <property type="entry name" value="YCII"/>
</dbReference>
<evidence type="ECO:0000259" key="2">
    <source>
        <dbReference type="Pfam" id="PF03795"/>
    </source>
</evidence>
<comment type="caution">
    <text evidence="3">The sequence shown here is derived from an EMBL/GenBank/DDBJ whole genome shotgun (WGS) entry which is preliminary data.</text>
</comment>
<accession>A0A934SK02</accession>
<gene>
    <name evidence="3" type="ORF">IV501_01605</name>
</gene>
<keyword evidence="4" id="KW-1185">Reference proteome</keyword>
<evidence type="ECO:0000313" key="4">
    <source>
        <dbReference type="Proteomes" id="UP000636458"/>
    </source>
</evidence>
<protein>
    <recommendedName>
        <fullName evidence="2">YCII-related domain-containing protein</fullName>
    </recommendedName>
</protein>
<reference evidence="3" key="1">
    <citation type="submission" date="2021-01" db="EMBL/GenBank/DDBJ databases">
        <title>Lacisediminihabitans sp. nov. strain G11-30, isolated from Antarctic Soil.</title>
        <authorList>
            <person name="Li J."/>
        </authorList>
    </citation>
    <scope>NUCLEOTIDE SEQUENCE</scope>
    <source>
        <strain evidence="3">G11-30</strain>
    </source>
</reference>
<dbReference type="RefSeq" id="WP_200554663.1">
    <property type="nucleotide sequence ID" value="NZ_JAEPES010000001.1"/>
</dbReference>
<proteinExistence type="inferred from homology"/>
<dbReference type="InterPro" id="IPR011008">
    <property type="entry name" value="Dimeric_a/b-barrel"/>
</dbReference>
<dbReference type="SUPFAM" id="SSF54909">
    <property type="entry name" value="Dimeric alpha+beta barrel"/>
    <property type="match status" value="1"/>
</dbReference>
<dbReference type="Gene3D" id="3.30.70.1060">
    <property type="entry name" value="Dimeric alpha+beta barrel"/>
    <property type="match status" value="1"/>
</dbReference>
<comment type="similarity">
    <text evidence="1">Belongs to the YciI family.</text>
</comment>
<sequence length="119" mass="12745">MADRYLFLIIEGAWENPSPESFAEEMAKHEAFMAAVVATGGKVLSGEALQGLETGYSVVPSREGQPAMYSDGPLSDPAADFLSGYYLIEVDTPAIARDLAALCPTGGSIEVRPVWNMEM</sequence>
<dbReference type="AlphaFoldDB" id="A0A934SK02"/>